<dbReference type="GO" id="GO:0003700">
    <property type="term" value="F:DNA-binding transcription factor activity"/>
    <property type="evidence" value="ECO:0007669"/>
    <property type="project" value="TreeGrafter"/>
</dbReference>
<accession>A0AAE0S2M7</accession>
<reference evidence="1" key="1">
    <citation type="journal article" date="2021" name="Genome Biol. Evol.">
        <title>A High-Quality Reference Genome for a Parasitic Bivalve with Doubly Uniparental Inheritance (Bivalvia: Unionida).</title>
        <authorList>
            <person name="Smith C.H."/>
        </authorList>
    </citation>
    <scope>NUCLEOTIDE SEQUENCE</scope>
    <source>
        <strain evidence="1">CHS0354</strain>
    </source>
</reference>
<dbReference type="SUPFAM" id="SSF46785">
    <property type="entry name" value="Winged helix' DNA-binding domain"/>
    <property type="match status" value="1"/>
</dbReference>
<dbReference type="GO" id="GO:0005829">
    <property type="term" value="C:cytosol"/>
    <property type="evidence" value="ECO:0007669"/>
    <property type="project" value="TreeGrafter"/>
</dbReference>
<proteinExistence type="predicted"/>
<evidence type="ECO:0000313" key="1">
    <source>
        <dbReference type="EMBL" id="KAK3584272.1"/>
    </source>
</evidence>
<gene>
    <name evidence="1" type="ORF">CHS0354_035353</name>
</gene>
<dbReference type="PANTHER" id="PTHR33221:SF2">
    <property type="entry name" value="TRANSCRIPTIONAL REGULATOR"/>
    <property type="match status" value="1"/>
</dbReference>
<reference evidence="1" key="2">
    <citation type="journal article" date="2021" name="Genome Biol. Evol.">
        <title>Developing a high-quality reference genome for a parasitic bivalve with doubly uniparental inheritance (Bivalvia: Unionida).</title>
        <authorList>
            <person name="Smith C.H."/>
        </authorList>
    </citation>
    <scope>NUCLEOTIDE SEQUENCE</scope>
    <source>
        <strain evidence="1">CHS0354</strain>
        <tissue evidence="1">Mantle</tissue>
    </source>
</reference>
<dbReference type="Pfam" id="PF02082">
    <property type="entry name" value="Rrf2"/>
    <property type="match status" value="1"/>
</dbReference>
<keyword evidence="2" id="KW-1185">Reference proteome</keyword>
<dbReference type="NCBIfam" id="TIGR00738">
    <property type="entry name" value="rrf2_super"/>
    <property type="match status" value="1"/>
</dbReference>
<organism evidence="1 2">
    <name type="scientific">Potamilus streckersoni</name>
    <dbReference type="NCBI Taxonomy" id="2493646"/>
    <lineage>
        <taxon>Eukaryota</taxon>
        <taxon>Metazoa</taxon>
        <taxon>Spiralia</taxon>
        <taxon>Lophotrochozoa</taxon>
        <taxon>Mollusca</taxon>
        <taxon>Bivalvia</taxon>
        <taxon>Autobranchia</taxon>
        <taxon>Heteroconchia</taxon>
        <taxon>Palaeoheterodonta</taxon>
        <taxon>Unionida</taxon>
        <taxon>Unionoidea</taxon>
        <taxon>Unionidae</taxon>
        <taxon>Ambleminae</taxon>
        <taxon>Lampsilini</taxon>
        <taxon>Potamilus</taxon>
    </lineage>
</organism>
<reference evidence="1" key="3">
    <citation type="submission" date="2023-05" db="EMBL/GenBank/DDBJ databases">
        <authorList>
            <person name="Smith C.H."/>
        </authorList>
    </citation>
    <scope>NUCLEOTIDE SEQUENCE</scope>
    <source>
        <strain evidence="1">CHS0354</strain>
        <tissue evidence="1">Mantle</tissue>
    </source>
</reference>
<dbReference type="InterPro" id="IPR000944">
    <property type="entry name" value="Tscrpt_reg_Rrf2"/>
</dbReference>
<dbReference type="PROSITE" id="PS51197">
    <property type="entry name" value="HTH_RRF2_2"/>
    <property type="match status" value="1"/>
</dbReference>
<dbReference type="EMBL" id="JAEAOA010002069">
    <property type="protein sequence ID" value="KAK3584272.1"/>
    <property type="molecule type" value="Genomic_DNA"/>
</dbReference>
<dbReference type="PANTHER" id="PTHR33221">
    <property type="entry name" value="WINGED HELIX-TURN-HELIX TRANSCRIPTIONAL REGULATOR, RRF2 FAMILY"/>
    <property type="match status" value="1"/>
</dbReference>
<comment type="caution">
    <text evidence="1">The sequence shown here is derived from an EMBL/GenBank/DDBJ whole genome shotgun (WGS) entry which is preliminary data.</text>
</comment>
<protein>
    <recommendedName>
        <fullName evidence="3">Rrf2 family transcriptional regulator</fullName>
    </recommendedName>
</protein>
<evidence type="ECO:0000313" key="2">
    <source>
        <dbReference type="Proteomes" id="UP001195483"/>
    </source>
</evidence>
<dbReference type="Proteomes" id="UP001195483">
    <property type="component" value="Unassembled WGS sequence"/>
</dbReference>
<name>A0AAE0S2M7_9BIVA</name>
<dbReference type="Gene3D" id="1.10.10.10">
    <property type="entry name" value="Winged helix-like DNA-binding domain superfamily/Winged helix DNA-binding domain"/>
    <property type="match status" value="1"/>
</dbReference>
<dbReference type="AlphaFoldDB" id="A0AAE0S2M7"/>
<dbReference type="InterPro" id="IPR036390">
    <property type="entry name" value="WH_DNA-bd_sf"/>
</dbReference>
<dbReference type="InterPro" id="IPR036388">
    <property type="entry name" value="WH-like_DNA-bd_sf"/>
</dbReference>
<sequence>MIKISKKADYAIVALSHLVYSGEPVSAKKIAEFYHFPSPMVSKVMKELAQGNIIEGTRGVNGGYKLNMRPDQITLGYILDIMDGPSEITECCSDVNICPASKECLVKYGLNKVQRKIRMLFDNTTLKELINQKNIGEL</sequence>
<evidence type="ECO:0008006" key="3">
    <source>
        <dbReference type="Google" id="ProtNLM"/>
    </source>
</evidence>